<proteinExistence type="predicted"/>
<protein>
    <submittedName>
        <fullName evidence="2">Uncharacterized protein</fullName>
    </submittedName>
</protein>
<sequence>MNNHNPVPVFYRIVLTLLLFFLPPVFAHSAARGPEQPAEVDTSIIKDAESYALGVFEKIKAKGAFVEALNLENIGTLPVGLVREINGKVYVIAIDSVRMTPKGAYFSAYFRFTFPGTNSELIFGGKNIFFTPGGIGAGTSTKLVLLNNKNVHINEHLDLLFPGDGSNYIEWDCNGFKAANLSGVFEFDKGWIEPEDPNADKLRASLKVNVHDLNNILATIDLPAFHITRLKDFSFKVKNATIDMSDIANPASLNVTGDMVDDPGNPLLWRGFYLQQVEVGLPSQMASADGRPKVSVDNFYIDDQGVSGTISAENIVKLGGASASGWPLSIDKVGLSFSKNKLNGGVLGGQLKVAFLGEDPLDYDAAISMRNGDTYYSFALATTAEKKFGFFAGNIILNKGCRIEVTKTDKDFIPKATLAGKVELNKSVLNIKGVAFEDLVLSTQKPYVHSGTFDIATAASDSKMGGFPVGFDKLHIGISEGKVAIGATVRLNFMNSSDKGFGGSTSFIITALQEEKKETVMVNNAPVEKTSTKWKLDKVTINEIKLSVKVTAFQLDGSLTIFDDHPVYGNGFRGSLDLTIPGPVPRAKATAYFGSKDDYKYWHVDAYIGVTIPLPPMLQITGLMGGMSYHMERPSDFDPYDTRNSLDQKGGMKDLSEIFQYVPSKDAGLGFMGGVSLAFLYETVVNANVALEVQFGTDGGFRYAQFDGAGYVLHEAVMANSQDEAKEDASAPAWVQFRMRFDNVNKSFDANMKTYINIAGVIKGIHERGLVGEAAFHLGQGDWWFYIGRPSSMFGLSILGLAETKSYFMMGTKVEDMPPLPTEVSEVFDDINTDFMATENAFSTGRGFGFGNHFRAGFKFDYGVYGEFAIGAGADILLRNYGEARCKGSGSPLGFDGWYASGQAYAFLKGDVGIRVKVFGRKRGFSIAKLSAAVLLQAKLPNPSWFRGMVGVKYRILGGMIKGSASIKVELGSQCEIVGAKELDIQVISEIRPENAVEDVSVFAPTQVAFNMAIGQPFEMLNNFDIVSTYRIKLDEIKLKKGDTEIRGEITVEPDGKSATLTQHDILPPLSKLDASAMVHIEKQSGSSWEPLKTNDKVEYETKAVSFTTGEAPNYVPWENIAYAYPIRNQYNFLPKEYRKGYMKLKIGQPYLFTPVDDAGKKWKLTASFNPPQGAPVEGTVSYDQGVAQINFDIPATLSRETIYTYSIMRSSADGESAANNVNVNVNTTVGTDGDTTSVAQTTLKGDANSGISKEVIACTFRTSRYTTFAEKMSAVTDPRDLFDVATGYVGVVGLRFTTDETFDKFEIEGDGSFSTKPLILLKAGLNNSWLQTKILPLLYNGYPFAPSLTFSRDLATTGGIPPLEAVRLYNNDDATMYKLEESAIKDGIALSKPGRCRFMYYLSYVAHEDYMEVLNKASRLYVNGAGASNTRIANLLQSIYPDLQGNIYYPVELQYRLPGSNYVSSTITKSIYYKL</sequence>
<keyword evidence="1" id="KW-0732">Signal</keyword>
<comment type="caution">
    <text evidence="2">The sequence shown here is derived from an EMBL/GenBank/DDBJ whole genome shotgun (WGS) entry which is preliminary data.</text>
</comment>
<accession>A0A7K1UB14</accession>
<feature type="signal peptide" evidence="1">
    <location>
        <begin position="1"/>
        <end position="27"/>
    </location>
</feature>
<evidence type="ECO:0000313" key="2">
    <source>
        <dbReference type="EMBL" id="MVT11468.1"/>
    </source>
</evidence>
<keyword evidence="3" id="KW-1185">Reference proteome</keyword>
<dbReference type="EMBL" id="WRXN01000013">
    <property type="protein sequence ID" value="MVT11468.1"/>
    <property type="molecule type" value="Genomic_DNA"/>
</dbReference>
<evidence type="ECO:0000313" key="3">
    <source>
        <dbReference type="Proteomes" id="UP000461730"/>
    </source>
</evidence>
<dbReference type="Proteomes" id="UP000461730">
    <property type="component" value="Unassembled WGS sequence"/>
</dbReference>
<gene>
    <name evidence="2" type="ORF">GO493_24595</name>
</gene>
<dbReference type="RefSeq" id="WP_157308893.1">
    <property type="nucleotide sequence ID" value="NZ_WRXN01000013.1"/>
</dbReference>
<organism evidence="2 3">
    <name type="scientific">Chitinophaga tropicalis</name>
    <dbReference type="NCBI Taxonomy" id="2683588"/>
    <lineage>
        <taxon>Bacteria</taxon>
        <taxon>Pseudomonadati</taxon>
        <taxon>Bacteroidota</taxon>
        <taxon>Chitinophagia</taxon>
        <taxon>Chitinophagales</taxon>
        <taxon>Chitinophagaceae</taxon>
        <taxon>Chitinophaga</taxon>
    </lineage>
</organism>
<reference evidence="2 3" key="1">
    <citation type="submission" date="2019-12" db="EMBL/GenBank/DDBJ databases">
        <title>Chitinophaga sp. strain ysch24 (GDMCC 1.1355), whole genome shotgun sequence.</title>
        <authorList>
            <person name="Zhang X."/>
        </authorList>
    </citation>
    <scope>NUCLEOTIDE SEQUENCE [LARGE SCALE GENOMIC DNA]</scope>
    <source>
        <strain evidence="3">ysch24</strain>
    </source>
</reference>
<feature type="chain" id="PRO_5029544013" evidence="1">
    <location>
        <begin position="28"/>
        <end position="1476"/>
    </location>
</feature>
<name>A0A7K1UB14_9BACT</name>
<evidence type="ECO:0000256" key="1">
    <source>
        <dbReference type="SAM" id="SignalP"/>
    </source>
</evidence>